<gene>
    <name evidence="1" type="ORF">Pla163_24890</name>
</gene>
<evidence type="ECO:0000313" key="2">
    <source>
        <dbReference type="Proteomes" id="UP000319342"/>
    </source>
</evidence>
<dbReference type="EMBL" id="CP036290">
    <property type="protein sequence ID" value="QDU85361.1"/>
    <property type="molecule type" value="Genomic_DNA"/>
</dbReference>
<reference evidence="1 2" key="1">
    <citation type="submission" date="2019-02" db="EMBL/GenBank/DDBJ databases">
        <title>Deep-cultivation of Planctomycetes and their phenomic and genomic characterization uncovers novel biology.</title>
        <authorList>
            <person name="Wiegand S."/>
            <person name="Jogler M."/>
            <person name="Boedeker C."/>
            <person name="Pinto D."/>
            <person name="Vollmers J."/>
            <person name="Rivas-Marin E."/>
            <person name="Kohn T."/>
            <person name="Peeters S.H."/>
            <person name="Heuer A."/>
            <person name="Rast P."/>
            <person name="Oberbeckmann S."/>
            <person name="Bunk B."/>
            <person name="Jeske O."/>
            <person name="Meyerdierks A."/>
            <person name="Storesund J.E."/>
            <person name="Kallscheuer N."/>
            <person name="Luecker S."/>
            <person name="Lage O.M."/>
            <person name="Pohl T."/>
            <person name="Merkel B.J."/>
            <person name="Hornburger P."/>
            <person name="Mueller R.-W."/>
            <person name="Bruemmer F."/>
            <person name="Labrenz M."/>
            <person name="Spormann A.M."/>
            <person name="Op den Camp H."/>
            <person name="Overmann J."/>
            <person name="Amann R."/>
            <person name="Jetten M.S.M."/>
            <person name="Mascher T."/>
            <person name="Medema M.H."/>
            <person name="Devos D.P."/>
            <person name="Kaster A.-K."/>
            <person name="Ovreas L."/>
            <person name="Rohde M."/>
            <person name="Galperin M.Y."/>
            <person name="Jogler C."/>
        </authorList>
    </citation>
    <scope>NUCLEOTIDE SEQUENCE [LARGE SCALE GENOMIC DNA]</scope>
    <source>
        <strain evidence="1 2">Pla163</strain>
    </source>
</reference>
<sequence length="81" mass="8246">MLGGSHDPDARRSTSSAIGALAVRRACAVRPAPYHADASQFLVPGAAPSLAGLVLHHAYVTVDPSTFAISASNAVRALLVP</sequence>
<organism evidence="1 2">
    <name type="scientific">Rohdeia mirabilis</name>
    <dbReference type="NCBI Taxonomy" id="2528008"/>
    <lineage>
        <taxon>Bacteria</taxon>
        <taxon>Pseudomonadati</taxon>
        <taxon>Planctomycetota</taxon>
        <taxon>Planctomycetia</taxon>
        <taxon>Planctomycetia incertae sedis</taxon>
        <taxon>Rohdeia</taxon>
    </lineage>
</organism>
<proteinExistence type="predicted"/>
<name>A0A518D1K5_9BACT</name>
<dbReference type="AlphaFoldDB" id="A0A518D1K5"/>
<accession>A0A518D1K5</accession>
<evidence type="ECO:0000313" key="1">
    <source>
        <dbReference type="EMBL" id="QDU85361.1"/>
    </source>
</evidence>
<protein>
    <submittedName>
        <fullName evidence="1">Uncharacterized protein</fullName>
    </submittedName>
</protein>
<keyword evidence="2" id="KW-1185">Reference proteome</keyword>
<dbReference type="Proteomes" id="UP000319342">
    <property type="component" value="Chromosome"/>
</dbReference>